<keyword evidence="1" id="KW-1133">Transmembrane helix</keyword>
<dbReference type="RefSeq" id="WP_136948031.1">
    <property type="nucleotide sequence ID" value="NZ_SWFM01000004.1"/>
</dbReference>
<evidence type="ECO:0000256" key="1">
    <source>
        <dbReference type="SAM" id="Phobius"/>
    </source>
</evidence>
<gene>
    <name evidence="2" type="ORF">FBF83_15365</name>
</gene>
<name>A0A4U1MF17_9BACL</name>
<dbReference type="OrthoDB" id="2969583at2"/>
<proteinExistence type="predicted"/>
<reference evidence="2 3" key="1">
    <citation type="submission" date="2019-04" db="EMBL/GenBank/DDBJ databases">
        <title>Genome sequence of Bacillus hwajinpoensis strain Y2.</title>
        <authorList>
            <person name="Fair J.L."/>
            <person name="Maclea K.S."/>
        </authorList>
    </citation>
    <scope>NUCLEOTIDE SEQUENCE [LARGE SCALE GENOMIC DNA]</scope>
    <source>
        <strain evidence="2 3">Y2</strain>
    </source>
</reference>
<dbReference type="Proteomes" id="UP000310541">
    <property type="component" value="Unassembled WGS sequence"/>
</dbReference>
<accession>A0A4U1MF17</accession>
<dbReference type="AlphaFoldDB" id="A0A4U1MF17"/>
<evidence type="ECO:0008006" key="4">
    <source>
        <dbReference type="Google" id="ProtNLM"/>
    </source>
</evidence>
<evidence type="ECO:0000313" key="2">
    <source>
        <dbReference type="EMBL" id="TKD69367.1"/>
    </source>
</evidence>
<dbReference type="EMBL" id="SWFM01000004">
    <property type="protein sequence ID" value="TKD69367.1"/>
    <property type="molecule type" value="Genomic_DNA"/>
</dbReference>
<organism evidence="2 3">
    <name type="scientific">Guptibacillus hwajinpoensis</name>
    <dbReference type="NCBI Taxonomy" id="208199"/>
    <lineage>
        <taxon>Bacteria</taxon>
        <taxon>Bacillati</taxon>
        <taxon>Bacillota</taxon>
        <taxon>Bacilli</taxon>
        <taxon>Bacillales</taxon>
        <taxon>Guptibacillaceae</taxon>
        <taxon>Guptibacillus</taxon>
    </lineage>
</organism>
<sequence>MTFPVIHTNFWDAVLAVPVVMVLTQLIKIFLPIPRTYIPTVAIVLGLSISIFYSHHHHLLAGIFMGYFYGYAAIGNYAALKTSLIALKKKFAQKEKFT</sequence>
<protein>
    <recommendedName>
        <fullName evidence="4">Holin</fullName>
    </recommendedName>
</protein>
<evidence type="ECO:0000313" key="3">
    <source>
        <dbReference type="Proteomes" id="UP000310541"/>
    </source>
</evidence>
<keyword evidence="1" id="KW-0472">Membrane</keyword>
<feature type="transmembrane region" description="Helical" evidence="1">
    <location>
        <begin position="6"/>
        <end position="24"/>
    </location>
</feature>
<feature type="transmembrane region" description="Helical" evidence="1">
    <location>
        <begin position="59"/>
        <end position="80"/>
    </location>
</feature>
<feature type="transmembrane region" description="Helical" evidence="1">
    <location>
        <begin position="36"/>
        <end position="53"/>
    </location>
</feature>
<keyword evidence="1" id="KW-0812">Transmembrane</keyword>
<comment type="caution">
    <text evidence="2">The sequence shown here is derived from an EMBL/GenBank/DDBJ whole genome shotgun (WGS) entry which is preliminary data.</text>
</comment>